<dbReference type="Ensembl" id="ENSAMXT00000052838.1">
    <property type="protein sequence ID" value="ENSAMXP00000044824.1"/>
    <property type="gene ID" value="ENSAMXG00000035413.1"/>
</dbReference>
<dbReference type="PANTHER" id="PTHR34444">
    <property type="entry name" value="LOC361192"/>
    <property type="match status" value="1"/>
</dbReference>
<dbReference type="OrthoDB" id="10057935at2759"/>
<dbReference type="GeneID" id="103039620"/>
<dbReference type="InterPro" id="IPR027901">
    <property type="entry name" value="CFAP90"/>
</dbReference>
<name>A0A3B1JU03_ASTMX</name>
<dbReference type="Proteomes" id="UP000018467">
    <property type="component" value="Unassembled WGS sequence"/>
</dbReference>
<dbReference type="Pfam" id="PF15074">
    <property type="entry name" value="CFAP90"/>
    <property type="match status" value="1"/>
</dbReference>
<dbReference type="FunCoup" id="A0A3B1JU03">
    <property type="interactions" value="368"/>
</dbReference>
<reference evidence="2" key="1">
    <citation type="submission" date="2013-03" db="EMBL/GenBank/DDBJ databases">
        <authorList>
            <person name="Jeffery W."/>
            <person name="Warren W."/>
            <person name="Wilson R.K."/>
        </authorList>
    </citation>
    <scope>NUCLEOTIDE SEQUENCE</scope>
    <source>
        <strain evidence="2">female</strain>
    </source>
</reference>
<dbReference type="AlphaFoldDB" id="A0A3B1JU03"/>
<dbReference type="KEGG" id="amex:103039620"/>
<dbReference type="GeneTree" id="ENSGT00390000015121"/>
<reference evidence="2" key="2">
    <citation type="journal article" date="2014" name="Nat. Commun.">
        <title>The cavefish genome reveals candidate genes for eye loss.</title>
        <authorList>
            <person name="McGaugh S.E."/>
            <person name="Gross J.B."/>
            <person name="Aken B."/>
            <person name="Blin M."/>
            <person name="Borowsky R."/>
            <person name="Chalopin D."/>
            <person name="Hinaux H."/>
            <person name="Jeffery W.R."/>
            <person name="Keene A."/>
            <person name="Ma L."/>
            <person name="Minx P."/>
            <person name="Murphy D."/>
            <person name="O'Quin K.E."/>
            <person name="Retaux S."/>
            <person name="Rohner N."/>
            <person name="Searle S.M."/>
            <person name="Stahl B.A."/>
            <person name="Tabin C."/>
            <person name="Volff J.N."/>
            <person name="Yoshizawa M."/>
            <person name="Warren W.C."/>
        </authorList>
    </citation>
    <scope>NUCLEOTIDE SEQUENCE [LARGE SCALE GENOMIC DNA]</scope>
    <source>
        <strain evidence="2">female</strain>
    </source>
</reference>
<dbReference type="STRING" id="7994.ENSAMXP00000044824"/>
<dbReference type="CTD" id="134121"/>
<dbReference type="OMA" id="RKNGIAC"/>
<evidence type="ECO:0000313" key="1">
    <source>
        <dbReference type="Ensembl" id="ENSAMXP00000044824.1"/>
    </source>
</evidence>
<accession>A0A3B1JU03</accession>
<dbReference type="Bgee" id="ENSAMXG00000035413">
    <property type="expression patterns" value="Expressed in testis and 7 other cell types or tissues"/>
</dbReference>
<reference evidence="1" key="4">
    <citation type="submission" date="2025-09" db="UniProtKB">
        <authorList>
            <consortium name="Ensembl"/>
        </authorList>
    </citation>
    <scope>IDENTIFICATION</scope>
</reference>
<keyword evidence="2" id="KW-1185">Reference proteome</keyword>
<dbReference type="PANTHER" id="PTHR34444:SF1">
    <property type="entry name" value="CILIA- AND FLAGELLA-ASSOCIATED PROTEIN 90"/>
    <property type="match status" value="1"/>
</dbReference>
<organism evidence="1 2">
    <name type="scientific">Astyanax mexicanus</name>
    <name type="common">Blind cave fish</name>
    <name type="synonym">Astyanax fasciatus mexicanus</name>
    <dbReference type="NCBI Taxonomy" id="7994"/>
    <lineage>
        <taxon>Eukaryota</taxon>
        <taxon>Metazoa</taxon>
        <taxon>Chordata</taxon>
        <taxon>Craniata</taxon>
        <taxon>Vertebrata</taxon>
        <taxon>Euteleostomi</taxon>
        <taxon>Actinopterygii</taxon>
        <taxon>Neopterygii</taxon>
        <taxon>Teleostei</taxon>
        <taxon>Ostariophysi</taxon>
        <taxon>Characiformes</taxon>
        <taxon>Characoidei</taxon>
        <taxon>Acestrorhamphidae</taxon>
        <taxon>Acestrorhamphinae</taxon>
        <taxon>Astyanax</taxon>
    </lineage>
</organism>
<reference evidence="1" key="3">
    <citation type="submission" date="2025-08" db="UniProtKB">
        <authorList>
            <consortium name="Ensembl"/>
        </authorList>
    </citation>
    <scope>IDENTIFICATION</scope>
</reference>
<sequence>MDVFSEAQRRPLSTLSVFSFIPPRRNEPRERRYFYCSPQAPEVYLYDCTHRRAEGYDNKLHRDDRQHAKGHGLDIFSEESSRPIPVRSSSDYGRRLLPPLYKPGRQFVRVAHIRSEFYRKNGITKTLEEGYGPVVPV</sequence>
<protein>
    <submittedName>
        <fullName evidence="1">Cilia and flagella associated protein 90</fullName>
    </submittedName>
</protein>
<dbReference type="InParanoid" id="A0A3B1JU03"/>
<evidence type="ECO:0000313" key="2">
    <source>
        <dbReference type="Proteomes" id="UP000018467"/>
    </source>
</evidence>
<proteinExistence type="predicted"/>